<evidence type="ECO:0000256" key="2">
    <source>
        <dbReference type="ARBA" id="ARBA00022475"/>
    </source>
</evidence>
<comment type="subcellular location">
    <subcellularLocation>
        <location evidence="1">Cell membrane</location>
        <topology evidence="1">Multi-pass membrane protein</topology>
    </subcellularLocation>
</comment>
<dbReference type="GO" id="GO:0005886">
    <property type="term" value="C:plasma membrane"/>
    <property type="evidence" value="ECO:0007669"/>
    <property type="project" value="UniProtKB-SubCell"/>
</dbReference>
<comment type="caution">
    <text evidence="7">The sequence shown here is derived from an EMBL/GenBank/DDBJ whole genome shotgun (WGS) entry which is preliminary data.</text>
</comment>
<organism evidence="7 8">
    <name type="scientific">Candidatus Shapirobacteria bacterium CG11_big_fil_rev_8_21_14_0_20_40_12</name>
    <dbReference type="NCBI Taxonomy" id="1974889"/>
    <lineage>
        <taxon>Bacteria</taxon>
        <taxon>Candidatus Shapironibacteriota</taxon>
    </lineage>
</organism>
<evidence type="ECO:0000256" key="1">
    <source>
        <dbReference type="ARBA" id="ARBA00004651"/>
    </source>
</evidence>
<evidence type="ECO:0008006" key="9">
    <source>
        <dbReference type="Google" id="ProtNLM"/>
    </source>
</evidence>
<feature type="transmembrane region" description="Helical" evidence="6">
    <location>
        <begin position="42"/>
        <end position="61"/>
    </location>
</feature>
<evidence type="ECO:0000256" key="4">
    <source>
        <dbReference type="ARBA" id="ARBA00022989"/>
    </source>
</evidence>
<evidence type="ECO:0000313" key="7">
    <source>
        <dbReference type="EMBL" id="PIQ70164.1"/>
    </source>
</evidence>
<keyword evidence="5 6" id="KW-0472">Membrane</keyword>
<name>A0A2H0KIF3_9BACT</name>
<gene>
    <name evidence="7" type="ORF">COV89_02000</name>
</gene>
<evidence type="ECO:0000256" key="3">
    <source>
        <dbReference type="ARBA" id="ARBA00022692"/>
    </source>
</evidence>
<dbReference type="InterPro" id="IPR050833">
    <property type="entry name" value="Poly_Biosynth_Transport"/>
</dbReference>
<protein>
    <recommendedName>
        <fullName evidence="9">Flippase</fullName>
    </recommendedName>
</protein>
<evidence type="ECO:0000256" key="6">
    <source>
        <dbReference type="SAM" id="Phobius"/>
    </source>
</evidence>
<feature type="non-terminal residue" evidence="7">
    <location>
        <position position="134"/>
    </location>
</feature>
<sequence>MKKRLLFKNSFFLTFSQVVSRAIGFLYYIFLARNLSLENFGIYTFTLAFVYNFFPVADFGLERLVLKEISRDHSKAQHYFSRLLPLRLILSFISLFLIAVLALILGQNRYQILCFLLFGLAIVPYNLTFLIASI</sequence>
<feature type="transmembrane region" description="Helical" evidence="6">
    <location>
        <begin position="110"/>
        <end position="132"/>
    </location>
</feature>
<accession>A0A2H0KIF3</accession>
<reference evidence="7 8" key="1">
    <citation type="submission" date="2017-09" db="EMBL/GenBank/DDBJ databases">
        <title>Depth-based differentiation of microbial function through sediment-hosted aquifers and enrichment of novel symbionts in the deep terrestrial subsurface.</title>
        <authorList>
            <person name="Probst A.J."/>
            <person name="Ladd B."/>
            <person name="Jarett J.K."/>
            <person name="Geller-Mcgrath D.E."/>
            <person name="Sieber C.M."/>
            <person name="Emerson J.B."/>
            <person name="Anantharaman K."/>
            <person name="Thomas B.C."/>
            <person name="Malmstrom R."/>
            <person name="Stieglmeier M."/>
            <person name="Klingl A."/>
            <person name="Woyke T."/>
            <person name="Ryan C.M."/>
            <person name="Banfield J.F."/>
        </authorList>
    </citation>
    <scope>NUCLEOTIDE SEQUENCE [LARGE SCALE GENOMIC DNA]</scope>
    <source>
        <strain evidence="7">CG11_big_fil_rev_8_21_14_0_20_40_12</strain>
    </source>
</reference>
<dbReference type="InterPro" id="IPR002797">
    <property type="entry name" value="Polysacc_synth"/>
</dbReference>
<evidence type="ECO:0000313" key="8">
    <source>
        <dbReference type="Proteomes" id="UP000231371"/>
    </source>
</evidence>
<dbReference type="Pfam" id="PF01943">
    <property type="entry name" value="Polysacc_synt"/>
    <property type="match status" value="1"/>
</dbReference>
<feature type="transmembrane region" description="Helical" evidence="6">
    <location>
        <begin position="12"/>
        <end position="30"/>
    </location>
</feature>
<dbReference type="PANTHER" id="PTHR30250:SF11">
    <property type="entry name" value="O-ANTIGEN TRANSPORTER-RELATED"/>
    <property type="match status" value="1"/>
</dbReference>
<dbReference type="PANTHER" id="PTHR30250">
    <property type="entry name" value="PST FAMILY PREDICTED COLANIC ACID TRANSPORTER"/>
    <property type="match status" value="1"/>
</dbReference>
<dbReference type="Proteomes" id="UP000231371">
    <property type="component" value="Unassembled WGS sequence"/>
</dbReference>
<keyword evidence="3 6" id="KW-0812">Transmembrane</keyword>
<dbReference type="AlphaFoldDB" id="A0A2H0KIF3"/>
<evidence type="ECO:0000256" key="5">
    <source>
        <dbReference type="ARBA" id="ARBA00023136"/>
    </source>
</evidence>
<keyword evidence="4 6" id="KW-1133">Transmembrane helix</keyword>
<feature type="transmembrane region" description="Helical" evidence="6">
    <location>
        <begin position="82"/>
        <end position="104"/>
    </location>
</feature>
<proteinExistence type="predicted"/>
<keyword evidence="2" id="KW-1003">Cell membrane</keyword>
<dbReference type="EMBL" id="PCVI01000030">
    <property type="protein sequence ID" value="PIQ70164.1"/>
    <property type="molecule type" value="Genomic_DNA"/>
</dbReference>